<reference evidence="1 2" key="1">
    <citation type="submission" date="2023-02" db="EMBL/GenBank/DDBJ databases">
        <title>Entomopathogenic bacteria.</title>
        <authorList>
            <person name="Machado R.A."/>
        </authorList>
    </citation>
    <scope>NUCLEOTIDE SEQUENCE [LARGE SCALE GENOMIC DNA]</scope>
    <source>
        <strain evidence="1 2">XENO-10</strain>
    </source>
</reference>
<accession>A0ABT5LJZ5</accession>
<keyword evidence="2" id="KW-1185">Reference proteome</keyword>
<gene>
    <name evidence="1" type="ORF">PSI23_16740</name>
</gene>
<organism evidence="1 2">
    <name type="scientific">Xenorhabdus yunnanensis</name>
    <dbReference type="NCBI Taxonomy" id="3025878"/>
    <lineage>
        <taxon>Bacteria</taxon>
        <taxon>Pseudomonadati</taxon>
        <taxon>Pseudomonadota</taxon>
        <taxon>Gammaproteobacteria</taxon>
        <taxon>Enterobacterales</taxon>
        <taxon>Morganellaceae</taxon>
        <taxon>Xenorhabdus</taxon>
    </lineage>
</organism>
<sequence length="114" mass="14041">MSKFSVMLRLLMNKVFFMYQRKYLAEWDKKLNYLLDNCKVREFDSHAVTFVDGNNKYRVWTNNRFYAFGYLYELNGVTQNLKYRPSWRTIMRLYFEIVEMKNLKAVIEYKEAIK</sequence>
<dbReference type="RefSeq" id="WP_273556155.1">
    <property type="nucleotide sequence ID" value="NZ_JAQRFI010000050.1"/>
</dbReference>
<name>A0ABT5LJZ5_9GAMM</name>
<evidence type="ECO:0000313" key="1">
    <source>
        <dbReference type="EMBL" id="MDC9590883.1"/>
    </source>
</evidence>
<comment type="caution">
    <text evidence="1">The sequence shown here is derived from an EMBL/GenBank/DDBJ whole genome shotgun (WGS) entry which is preliminary data.</text>
</comment>
<protein>
    <submittedName>
        <fullName evidence="1">Uncharacterized protein</fullName>
    </submittedName>
</protein>
<dbReference type="EMBL" id="JAQRFI010000050">
    <property type="protein sequence ID" value="MDC9590883.1"/>
    <property type="molecule type" value="Genomic_DNA"/>
</dbReference>
<dbReference type="Proteomes" id="UP001217178">
    <property type="component" value="Unassembled WGS sequence"/>
</dbReference>
<evidence type="ECO:0000313" key="2">
    <source>
        <dbReference type="Proteomes" id="UP001217178"/>
    </source>
</evidence>
<proteinExistence type="predicted"/>